<proteinExistence type="predicted"/>
<name>A0AAE4B0Y0_9ACTN</name>
<dbReference type="AlphaFoldDB" id="A0AAE4B0Y0"/>
<evidence type="ECO:0000313" key="2">
    <source>
        <dbReference type="Proteomes" id="UP001240236"/>
    </source>
</evidence>
<dbReference type="Proteomes" id="UP001240236">
    <property type="component" value="Unassembled WGS sequence"/>
</dbReference>
<reference evidence="1 2" key="1">
    <citation type="submission" date="2023-07" db="EMBL/GenBank/DDBJ databases">
        <title>Sequencing the genomes of 1000 actinobacteria strains.</title>
        <authorList>
            <person name="Klenk H.-P."/>
        </authorList>
    </citation>
    <scope>NUCLEOTIDE SEQUENCE [LARGE SCALE GENOMIC DNA]</scope>
    <source>
        <strain evidence="1 2">DSM 44709</strain>
    </source>
</reference>
<accession>A0AAE4B0Y0</accession>
<gene>
    <name evidence="1" type="ORF">J2S42_006691</name>
</gene>
<comment type="caution">
    <text evidence="1">The sequence shown here is derived from an EMBL/GenBank/DDBJ whole genome shotgun (WGS) entry which is preliminary data.</text>
</comment>
<organism evidence="1 2">
    <name type="scientific">Catenuloplanes indicus</name>
    <dbReference type="NCBI Taxonomy" id="137267"/>
    <lineage>
        <taxon>Bacteria</taxon>
        <taxon>Bacillati</taxon>
        <taxon>Actinomycetota</taxon>
        <taxon>Actinomycetes</taxon>
        <taxon>Micromonosporales</taxon>
        <taxon>Micromonosporaceae</taxon>
        <taxon>Catenuloplanes</taxon>
    </lineage>
</organism>
<evidence type="ECO:0000313" key="1">
    <source>
        <dbReference type="EMBL" id="MDQ0370022.1"/>
    </source>
</evidence>
<sequence length="36" mass="3842">MARLRGETGPASDQGQVVTYSATWLRLIVSAHPDTG</sequence>
<keyword evidence="2" id="KW-1185">Reference proteome</keyword>
<protein>
    <submittedName>
        <fullName evidence="1">Uncharacterized protein</fullName>
    </submittedName>
</protein>
<dbReference type="EMBL" id="JAUSUZ010000001">
    <property type="protein sequence ID" value="MDQ0370022.1"/>
    <property type="molecule type" value="Genomic_DNA"/>
</dbReference>